<dbReference type="PANTHER" id="PTHR42914">
    <property type="entry name" value="7-CYANO-7-DEAZAGUANINE SYNTHASE"/>
    <property type="match status" value="1"/>
</dbReference>
<evidence type="ECO:0000256" key="6">
    <source>
        <dbReference type="ARBA" id="ARBA00022840"/>
    </source>
</evidence>
<keyword evidence="6" id="KW-0067">ATP-binding</keyword>
<name>A0A382WMU4_9ZZZZ</name>
<organism evidence="10">
    <name type="scientific">marine metagenome</name>
    <dbReference type="NCBI Taxonomy" id="408172"/>
    <lineage>
        <taxon>unclassified sequences</taxon>
        <taxon>metagenomes</taxon>
        <taxon>ecological metagenomes</taxon>
    </lineage>
</organism>
<dbReference type="InterPro" id="IPR014729">
    <property type="entry name" value="Rossmann-like_a/b/a_fold"/>
</dbReference>
<keyword evidence="3" id="KW-0479">Metal-binding</keyword>
<dbReference type="SUPFAM" id="SSF52402">
    <property type="entry name" value="Adenine nucleotide alpha hydrolases-like"/>
    <property type="match status" value="1"/>
</dbReference>
<evidence type="ECO:0000256" key="7">
    <source>
        <dbReference type="ARBA" id="ARBA00037993"/>
    </source>
</evidence>
<protein>
    <recommendedName>
        <fullName evidence="8">7-cyano-7-deazaguanine synthase</fullName>
        <ecNumber evidence="8">6.3.4.20</ecNumber>
    </recommendedName>
</protein>
<comment type="similarity">
    <text evidence="7">Belongs to the QueC family.</text>
</comment>
<comment type="catalytic activity">
    <reaction evidence="9">
        <text>7-carboxy-7-carbaguanine + NH4(+) + 2 ATP = 7-cyano-7-carbaguanine + 2 AMP + 2 diphosphate + 2 H(+)</text>
        <dbReference type="Rhea" id="RHEA:27982"/>
        <dbReference type="ChEBI" id="CHEBI:15378"/>
        <dbReference type="ChEBI" id="CHEBI:28938"/>
        <dbReference type="ChEBI" id="CHEBI:30616"/>
        <dbReference type="ChEBI" id="CHEBI:33019"/>
        <dbReference type="ChEBI" id="CHEBI:45075"/>
        <dbReference type="ChEBI" id="CHEBI:61036"/>
        <dbReference type="ChEBI" id="CHEBI:456215"/>
        <dbReference type="EC" id="6.3.4.20"/>
    </reaction>
</comment>
<reference evidence="10" key="1">
    <citation type="submission" date="2018-05" db="EMBL/GenBank/DDBJ databases">
        <authorList>
            <person name="Lanie J.A."/>
            <person name="Ng W.-L."/>
            <person name="Kazmierczak K.M."/>
            <person name="Andrzejewski T.M."/>
            <person name="Davidsen T.M."/>
            <person name="Wayne K.J."/>
            <person name="Tettelin H."/>
            <person name="Glass J.I."/>
            <person name="Rusch D."/>
            <person name="Podicherti R."/>
            <person name="Tsui H.-C.T."/>
            <person name="Winkler M.E."/>
        </authorList>
    </citation>
    <scope>NUCLEOTIDE SEQUENCE</scope>
</reference>
<comment type="pathway">
    <text evidence="1">Purine metabolism; 7-cyano-7-deazaguanine biosynthesis.</text>
</comment>
<dbReference type="EMBL" id="UINC01161118">
    <property type="protein sequence ID" value="SVD60122.1"/>
    <property type="molecule type" value="Genomic_DNA"/>
</dbReference>
<dbReference type="InterPro" id="IPR018317">
    <property type="entry name" value="QueC"/>
</dbReference>
<evidence type="ECO:0000256" key="3">
    <source>
        <dbReference type="ARBA" id="ARBA00022723"/>
    </source>
</evidence>
<keyword evidence="5" id="KW-0862">Zinc</keyword>
<dbReference type="EC" id="6.3.4.20" evidence="8"/>
<accession>A0A382WMU4</accession>
<dbReference type="GO" id="GO:0005524">
    <property type="term" value="F:ATP binding"/>
    <property type="evidence" value="ECO:0007669"/>
    <property type="project" value="UniProtKB-KW"/>
</dbReference>
<evidence type="ECO:0000256" key="9">
    <source>
        <dbReference type="ARBA" id="ARBA00047890"/>
    </source>
</evidence>
<dbReference type="Pfam" id="PF06508">
    <property type="entry name" value="QueC"/>
    <property type="match status" value="1"/>
</dbReference>
<evidence type="ECO:0000256" key="8">
    <source>
        <dbReference type="ARBA" id="ARBA00039149"/>
    </source>
</evidence>
<sequence length="83" mass="9202">MALSGGMDSTALLMHLLAEGHEVHALSYDYGQKHRLELDRAKANVAYLASNDLHITHKIVDLRSAMSPFYSALTTEDYEIPEG</sequence>
<evidence type="ECO:0000256" key="5">
    <source>
        <dbReference type="ARBA" id="ARBA00022833"/>
    </source>
</evidence>
<proteinExistence type="inferred from homology"/>
<dbReference type="AlphaFoldDB" id="A0A382WMU4"/>
<evidence type="ECO:0000256" key="4">
    <source>
        <dbReference type="ARBA" id="ARBA00022741"/>
    </source>
</evidence>
<gene>
    <name evidence="10" type="ORF">METZ01_LOCUS412976</name>
</gene>
<dbReference type="Gene3D" id="3.40.50.620">
    <property type="entry name" value="HUPs"/>
    <property type="match status" value="1"/>
</dbReference>
<keyword evidence="2" id="KW-0436">Ligase</keyword>
<evidence type="ECO:0000256" key="1">
    <source>
        <dbReference type="ARBA" id="ARBA00005061"/>
    </source>
</evidence>
<dbReference type="GO" id="GO:0046872">
    <property type="term" value="F:metal ion binding"/>
    <property type="evidence" value="ECO:0007669"/>
    <property type="project" value="UniProtKB-KW"/>
</dbReference>
<feature type="non-terminal residue" evidence="10">
    <location>
        <position position="83"/>
    </location>
</feature>
<keyword evidence="4" id="KW-0547">Nucleotide-binding</keyword>
<dbReference type="GO" id="GO:0016874">
    <property type="term" value="F:ligase activity"/>
    <property type="evidence" value="ECO:0007669"/>
    <property type="project" value="UniProtKB-KW"/>
</dbReference>
<dbReference type="PANTHER" id="PTHR42914:SF1">
    <property type="entry name" value="7-CYANO-7-DEAZAGUANINE SYNTHASE"/>
    <property type="match status" value="1"/>
</dbReference>
<evidence type="ECO:0000256" key="2">
    <source>
        <dbReference type="ARBA" id="ARBA00022598"/>
    </source>
</evidence>
<evidence type="ECO:0000313" key="10">
    <source>
        <dbReference type="EMBL" id="SVD60122.1"/>
    </source>
</evidence>